<dbReference type="Proteomes" id="UP000831537">
    <property type="component" value="Chromosome"/>
</dbReference>
<evidence type="ECO:0000256" key="1">
    <source>
        <dbReference type="SAM" id="Phobius"/>
    </source>
</evidence>
<keyword evidence="1" id="KW-1133">Transmembrane helix</keyword>
<keyword evidence="3" id="KW-1185">Reference proteome</keyword>
<keyword evidence="1" id="KW-0472">Membrane</keyword>
<evidence type="ECO:0000313" key="2">
    <source>
        <dbReference type="EMBL" id="UOQ84709.1"/>
    </source>
</evidence>
<reference evidence="2 3" key="1">
    <citation type="submission" date="2022-04" db="EMBL/GenBank/DDBJ databases">
        <title>Gracilibacillus sp. isolated from saltern.</title>
        <authorList>
            <person name="Won M."/>
            <person name="Lee C.-M."/>
            <person name="Woen H.-Y."/>
            <person name="Kwon S.-W."/>
        </authorList>
    </citation>
    <scope>NUCLEOTIDE SEQUENCE [LARGE SCALE GENOMIC DNA]</scope>
    <source>
        <strain evidence="2 3">SSPM10-3</strain>
    </source>
</reference>
<evidence type="ECO:0000313" key="3">
    <source>
        <dbReference type="Proteomes" id="UP000831537"/>
    </source>
</evidence>
<feature type="transmembrane region" description="Helical" evidence="1">
    <location>
        <begin position="6"/>
        <end position="23"/>
    </location>
</feature>
<feature type="transmembrane region" description="Helical" evidence="1">
    <location>
        <begin position="35"/>
        <end position="64"/>
    </location>
</feature>
<sequence length="67" mass="7729">MYNTFYLALFIWALGSVFGVLSIKKKRNVFGMSFLIVNGLALSLGLLVLLFIFIVIIIGELYIWKYY</sequence>
<protein>
    <recommendedName>
        <fullName evidence="4">Amino acid transporter</fullName>
    </recommendedName>
</protein>
<gene>
    <name evidence="2" type="ORF">MUN87_18930</name>
</gene>
<proteinExistence type="predicted"/>
<keyword evidence="1" id="KW-0812">Transmembrane</keyword>
<evidence type="ECO:0008006" key="4">
    <source>
        <dbReference type="Google" id="ProtNLM"/>
    </source>
</evidence>
<organism evidence="2 3">
    <name type="scientific">Gracilibacillus salinarum</name>
    <dbReference type="NCBI Taxonomy" id="2932255"/>
    <lineage>
        <taxon>Bacteria</taxon>
        <taxon>Bacillati</taxon>
        <taxon>Bacillota</taxon>
        <taxon>Bacilli</taxon>
        <taxon>Bacillales</taxon>
        <taxon>Bacillaceae</taxon>
        <taxon>Gracilibacillus</taxon>
    </lineage>
</organism>
<name>A0ABY4GKH3_9BACI</name>
<dbReference type="RefSeq" id="WP_244742842.1">
    <property type="nucleotide sequence ID" value="NZ_CP095071.1"/>
</dbReference>
<dbReference type="EMBL" id="CP095071">
    <property type="protein sequence ID" value="UOQ84709.1"/>
    <property type="molecule type" value="Genomic_DNA"/>
</dbReference>
<accession>A0ABY4GKH3</accession>